<proteinExistence type="predicted"/>
<evidence type="ECO:0000259" key="2">
    <source>
        <dbReference type="Pfam" id="PF07741"/>
    </source>
</evidence>
<evidence type="ECO:0000256" key="1">
    <source>
        <dbReference type="SAM" id="MobiDB-lite"/>
    </source>
</evidence>
<dbReference type="InterPro" id="IPR011665">
    <property type="entry name" value="BRF1_TBP-bd_dom"/>
</dbReference>
<dbReference type="Pfam" id="PF07741">
    <property type="entry name" value="BRF1"/>
    <property type="match status" value="1"/>
</dbReference>
<dbReference type="Gene3D" id="1.20.5.650">
    <property type="entry name" value="Single helix bin"/>
    <property type="match status" value="1"/>
</dbReference>
<organism evidence="3 4">
    <name type="scientific">Canavalia gladiata</name>
    <name type="common">Sword bean</name>
    <name type="synonym">Dolichos gladiatus</name>
    <dbReference type="NCBI Taxonomy" id="3824"/>
    <lineage>
        <taxon>Eukaryota</taxon>
        <taxon>Viridiplantae</taxon>
        <taxon>Streptophyta</taxon>
        <taxon>Embryophyta</taxon>
        <taxon>Tracheophyta</taxon>
        <taxon>Spermatophyta</taxon>
        <taxon>Magnoliopsida</taxon>
        <taxon>eudicotyledons</taxon>
        <taxon>Gunneridae</taxon>
        <taxon>Pentapetalae</taxon>
        <taxon>rosids</taxon>
        <taxon>fabids</taxon>
        <taxon>Fabales</taxon>
        <taxon>Fabaceae</taxon>
        <taxon>Papilionoideae</taxon>
        <taxon>50 kb inversion clade</taxon>
        <taxon>NPAAA clade</taxon>
        <taxon>indigoferoid/millettioid clade</taxon>
        <taxon>Phaseoleae</taxon>
        <taxon>Canavalia</taxon>
    </lineage>
</organism>
<evidence type="ECO:0000313" key="4">
    <source>
        <dbReference type="Proteomes" id="UP001367508"/>
    </source>
</evidence>
<comment type="caution">
    <text evidence="3">The sequence shown here is derived from an EMBL/GenBank/DDBJ whole genome shotgun (WGS) entry which is preliminary data.</text>
</comment>
<name>A0AAN9LLI6_CANGL</name>
<gene>
    <name evidence="3" type="ORF">VNO77_16850</name>
</gene>
<dbReference type="AlphaFoldDB" id="A0AAN9LLI6"/>
<feature type="region of interest" description="Disordered" evidence="1">
    <location>
        <begin position="51"/>
        <end position="71"/>
    </location>
</feature>
<dbReference type="Proteomes" id="UP001367508">
    <property type="component" value="Unassembled WGS sequence"/>
</dbReference>
<feature type="domain" description="Brf1 TBP-binding" evidence="2">
    <location>
        <begin position="67"/>
        <end position="192"/>
    </location>
</feature>
<dbReference type="EMBL" id="JAYMYQ010000004">
    <property type="protein sequence ID" value="KAK7336313.1"/>
    <property type="molecule type" value="Genomic_DNA"/>
</dbReference>
<protein>
    <recommendedName>
        <fullName evidence="2">Brf1 TBP-binding domain-containing protein</fullName>
    </recommendedName>
</protein>
<accession>A0AAN9LLI6</accession>
<reference evidence="3 4" key="1">
    <citation type="submission" date="2024-01" db="EMBL/GenBank/DDBJ databases">
        <title>The genomes of 5 underutilized Papilionoideae crops provide insights into root nodulation and disease resistanc.</title>
        <authorList>
            <person name="Jiang F."/>
        </authorList>
    </citation>
    <scope>NUCLEOTIDE SEQUENCE [LARGE SCALE GENOMIC DNA]</scope>
    <source>
        <strain evidence="3">LVBAO_FW01</strain>
        <tissue evidence="3">Leaves</tissue>
    </source>
</reference>
<keyword evidence="4" id="KW-1185">Reference proteome</keyword>
<evidence type="ECO:0000313" key="3">
    <source>
        <dbReference type="EMBL" id="KAK7336313.1"/>
    </source>
</evidence>
<sequence length="301" mass="34593">MLDLRPASMSHHLCCIGELNTMAKEHEENPTVMPNGELKDWADVDPEATIDGEYDESHSADESGNFSDIDDQEVDGYLNNEVEKHYKKIIWENVNREYLEEQAVKEAAAAAAQKAFEANFKNCSEDVLQARLLAQSAAKAVAKSRKEMKQKRAHEAKNSWPAQSAAEATGRMLTSKRLESKVNFARLGELFNDLVRKMRIISMNGRKYDLIYPLIIMTIYSPRLRIKMMMRWDQRMNLKMVMKWGECMKMLGILKIWMRTISLRMMVTTIMMVITEKLLDTLPALIISNLLQFIFNMTGSN</sequence>